<gene>
    <name evidence="2" type="ORF">DY000_02033959</name>
</gene>
<feature type="compositionally biased region" description="Low complexity" evidence="1">
    <location>
        <begin position="60"/>
        <end position="70"/>
    </location>
</feature>
<feature type="region of interest" description="Disordered" evidence="1">
    <location>
        <begin position="33"/>
        <end position="96"/>
    </location>
</feature>
<protein>
    <submittedName>
        <fullName evidence="2">Uncharacterized protein</fullName>
    </submittedName>
</protein>
<keyword evidence="3" id="KW-1185">Reference proteome</keyword>
<sequence>MRHRATVDSPPAATEHAIVATGVASLAVTMGYRHTSPSRSPRATGVASLTVAMGDRHTSSSRSPWATSSSPLRVAMRRSAPRSSRPAWSGRRNAYG</sequence>
<feature type="compositionally biased region" description="Low complexity" evidence="1">
    <location>
        <begin position="81"/>
        <end position="96"/>
    </location>
</feature>
<proteinExistence type="predicted"/>
<comment type="caution">
    <text evidence="2">The sequence shown here is derived from an EMBL/GenBank/DDBJ whole genome shotgun (WGS) entry which is preliminary data.</text>
</comment>
<dbReference type="EMBL" id="QGKV02000649">
    <property type="protein sequence ID" value="KAF3576194.1"/>
    <property type="molecule type" value="Genomic_DNA"/>
</dbReference>
<reference evidence="2 3" key="1">
    <citation type="journal article" date="2020" name="BMC Genomics">
        <title>Intraspecific diversification of the crop wild relative Brassica cretica Lam. using demographic model selection.</title>
        <authorList>
            <person name="Kioukis A."/>
            <person name="Michalopoulou V.A."/>
            <person name="Briers L."/>
            <person name="Pirintsos S."/>
            <person name="Studholme D.J."/>
            <person name="Pavlidis P."/>
            <person name="Sarris P.F."/>
        </authorList>
    </citation>
    <scope>NUCLEOTIDE SEQUENCE [LARGE SCALE GENOMIC DNA]</scope>
    <source>
        <strain evidence="3">cv. PFS-1207/04</strain>
    </source>
</reference>
<dbReference type="Proteomes" id="UP000266723">
    <property type="component" value="Unassembled WGS sequence"/>
</dbReference>
<evidence type="ECO:0000313" key="3">
    <source>
        <dbReference type="Proteomes" id="UP000266723"/>
    </source>
</evidence>
<name>A0ABQ7DGP5_BRACR</name>
<evidence type="ECO:0000256" key="1">
    <source>
        <dbReference type="SAM" id="MobiDB-lite"/>
    </source>
</evidence>
<organism evidence="2 3">
    <name type="scientific">Brassica cretica</name>
    <name type="common">Mustard</name>
    <dbReference type="NCBI Taxonomy" id="69181"/>
    <lineage>
        <taxon>Eukaryota</taxon>
        <taxon>Viridiplantae</taxon>
        <taxon>Streptophyta</taxon>
        <taxon>Embryophyta</taxon>
        <taxon>Tracheophyta</taxon>
        <taxon>Spermatophyta</taxon>
        <taxon>Magnoliopsida</taxon>
        <taxon>eudicotyledons</taxon>
        <taxon>Gunneridae</taxon>
        <taxon>Pentapetalae</taxon>
        <taxon>rosids</taxon>
        <taxon>malvids</taxon>
        <taxon>Brassicales</taxon>
        <taxon>Brassicaceae</taxon>
        <taxon>Brassiceae</taxon>
        <taxon>Brassica</taxon>
    </lineage>
</organism>
<accession>A0ABQ7DGP5</accession>
<evidence type="ECO:0000313" key="2">
    <source>
        <dbReference type="EMBL" id="KAF3576194.1"/>
    </source>
</evidence>